<protein>
    <recommendedName>
        <fullName evidence="6">Zn(2)-C6 fungal-type domain-containing protein</fullName>
    </recommendedName>
</protein>
<sequence>MQGPGAALKEREGFQSVWDPTKMRTREACKRCHHKRAKCDGQRPCCRCRRVHTKCIYRQAEGKGVGLVTTTNNVIAVEDDGGGNENDGFRNSISDKMVFSFVVIGIPTVIKARKAETRRNNSRGG</sequence>
<keyword evidence="5" id="KW-0539">Nucleus</keyword>
<dbReference type="AlphaFoldDB" id="A0A433QR60"/>
<comment type="subcellular location">
    <subcellularLocation>
        <location evidence="1">Nucleus</location>
    </subcellularLocation>
</comment>
<evidence type="ECO:0000256" key="3">
    <source>
        <dbReference type="ARBA" id="ARBA00023125"/>
    </source>
</evidence>
<dbReference type="InterPro" id="IPR001138">
    <property type="entry name" value="Zn2Cys6_DnaBD"/>
</dbReference>
<name>A0A433QR60_9FUNG</name>
<dbReference type="PANTHER" id="PTHR47540:SF6">
    <property type="entry name" value="ZN(II)2CYS6 TRANSCRIPTION FACTOR (EUROFUNG)"/>
    <property type="match status" value="1"/>
</dbReference>
<dbReference type="PROSITE" id="PS50048">
    <property type="entry name" value="ZN2_CY6_FUNGAL_2"/>
    <property type="match status" value="1"/>
</dbReference>
<keyword evidence="2" id="KW-0805">Transcription regulation</keyword>
<dbReference type="PROSITE" id="PS00463">
    <property type="entry name" value="ZN2_CY6_FUNGAL_1"/>
    <property type="match status" value="1"/>
</dbReference>
<reference evidence="7 8" key="1">
    <citation type="journal article" date="2018" name="New Phytol.">
        <title>Phylogenomics of Endogonaceae and evolution of mycorrhizas within Mucoromycota.</title>
        <authorList>
            <person name="Chang Y."/>
            <person name="Desiro A."/>
            <person name="Na H."/>
            <person name="Sandor L."/>
            <person name="Lipzen A."/>
            <person name="Clum A."/>
            <person name="Barry K."/>
            <person name="Grigoriev I.V."/>
            <person name="Martin F.M."/>
            <person name="Stajich J.E."/>
            <person name="Smith M.E."/>
            <person name="Bonito G."/>
            <person name="Spatafora J.W."/>
        </authorList>
    </citation>
    <scope>NUCLEOTIDE SEQUENCE [LARGE SCALE GENOMIC DNA]</scope>
    <source>
        <strain evidence="7 8">AD002</strain>
    </source>
</reference>
<keyword evidence="8" id="KW-1185">Reference proteome</keyword>
<evidence type="ECO:0000256" key="4">
    <source>
        <dbReference type="ARBA" id="ARBA00023163"/>
    </source>
</evidence>
<feature type="domain" description="Zn(2)-C6 fungal-type" evidence="6">
    <location>
        <begin position="28"/>
        <end position="57"/>
    </location>
</feature>
<dbReference type="Proteomes" id="UP000274822">
    <property type="component" value="Unassembled WGS sequence"/>
</dbReference>
<dbReference type="InterPro" id="IPR051711">
    <property type="entry name" value="Stress_Response_Reg"/>
</dbReference>
<dbReference type="CDD" id="cd00067">
    <property type="entry name" value="GAL4"/>
    <property type="match status" value="1"/>
</dbReference>
<evidence type="ECO:0000259" key="6">
    <source>
        <dbReference type="PROSITE" id="PS50048"/>
    </source>
</evidence>
<dbReference type="InterPro" id="IPR036864">
    <property type="entry name" value="Zn2-C6_fun-type_DNA-bd_sf"/>
</dbReference>
<proteinExistence type="predicted"/>
<dbReference type="PANTHER" id="PTHR47540">
    <property type="entry name" value="THIAMINE REPRESSIBLE GENES REGULATORY PROTEIN THI5"/>
    <property type="match status" value="1"/>
</dbReference>
<evidence type="ECO:0000256" key="2">
    <source>
        <dbReference type="ARBA" id="ARBA00023015"/>
    </source>
</evidence>
<evidence type="ECO:0000256" key="1">
    <source>
        <dbReference type="ARBA" id="ARBA00004123"/>
    </source>
</evidence>
<organism evidence="7 8">
    <name type="scientific">Jimgerdemannia flammicorona</name>
    <dbReference type="NCBI Taxonomy" id="994334"/>
    <lineage>
        <taxon>Eukaryota</taxon>
        <taxon>Fungi</taxon>
        <taxon>Fungi incertae sedis</taxon>
        <taxon>Mucoromycota</taxon>
        <taxon>Mucoromycotina</taxon>
        <taxon>Endogonomycetes</taxon>
        <taxon>Endogonales</taxon>
        <taxon>Endogonaceae</taxon>
        <taxon>Jimgerdemannia</taxon>
    </lineage>
</organism>
<comment type="caution">
    <text evidence="7">The sequence shown here is derived from an EMBL/GenBank/DDBJ whole genome shotgun (WGS) entry which is preliminary data.</text>
</comment>
<dbReference type="SUPFAM" id="SSF57701">
    <property type="entry name" value="Zn2/Cys6 DNA-binding domain"/>
    <property type="match status" value="1"/>
</dbReference>
<gene>
    <name evidence="7" type="ORF">BC938DRAFT_475890</name>
</gene>
<dbReference type="GO" id="GO:0043565">
    <property type="term" value="F:sequence-specific DNA binding"/>
    <property type="evidence" value="ECO:0007669"/>
    <property type="project" value="TreeGrafter"/>
</dbReference>
<dbReference type="GO" id="GO:0008270">
    <property type="term" value="F:zinc ion binding"/>
    <property type="evidence" value="ECO:0007669"/>
    <property type="project" value="InterPro"/>
</dbReference>
<evidence type="ECO:0000256" key="5">
    <source>
        <dbReference type="ARBA" id="ARBA00023242"/>
    </source>
</evidence>
<evidence type="ECO:0000313" key="7">
    <source>
        <dbReference type="EMBL" id="RUS32273.1"/>
    </source>
</evidence>
<keyword evidence="3" id="KW-0238">DNA-binding</keyword>
<dbReference type="GO" id="GO:0045944">
    <property type="term" value="P:positive regulation of transcription by RNA polymerase II"/>
    <property type="evidence" value="ECO:0007669"/>
    <property type="project" value="TreeGrafter"/>
</dbReference>
<dbReference type="EMBL" id="RBNJ01002204">
    <property type="protein sequence ID" value="RUS32273.1"/>
    <property type="molecule type" value="Genomic_DNA"/>
</dbReference>
<dbReference type="Pfam" id="PF00172">
    <property type="entry name" value="Zn_clus"/>
    <property type="match status" value="1"/>
</dbReference>
<accession>A0A433QR60</accession>
<dbReference type="Gene3D" id="4.10.240.10">
    <property type="entry name" value="Zn(2)-C6 fungal-type DNA-binding domain"/>
    <property type="match status" value="1"/>
</dbReference>
<dbReference type="GO" id="GO:0000981">
    <property type="term" value="F:DNA-binding transcription factor activity, RNA polymerase II-specific"/>
    <property type="evidence" value="ECO:0007669"/>
    <property type="project" value="InterPro"/>
</dbReference>
<keyword evidence="4" id="KW-0804">Transcription</keyword>
<dbReference type="GO" id="GO:0005634">
    <property type="term" value="C:nucleus"/>
    <property type="evidence" value="ECO:0007669"/>
    <property type="project" value="UniProtKB-SubCell"/>
</dbReference>
<evidence type="ECO:0000313" key="8">
    <source>
        <dbReference type="Proteomes" id="UP000274822"/>
    </source>
</evidence>